<gene>
    <name evidence="2" type="ORF">OYT1_ch0434</name>
</gene>
<dbReference type="OrthoDB" id="8759523at2"/>
<feature type="transmembrane region" description="Helical" evidence="1">
    <location>
        <begin position="12"/>
        <end position="34"/>
    </location>
</feature>
<dbReference type="NCBIfam" id="TIGR02532">
    <property type="entry name" value="IV_pilin_GFxxxE"/>
    <property type="match status" value="1"/>
</dbReference>
<keyword evidence="1" id="KW-0472">Membrane</keyword>
<dbReference type="EMBL" id="AP018738">
    <property type="protein sequence ID" value="BBE50007.1"/>
    <property type="molecule type" value="Genomic_DNA"/>
</dbReference>
<evidence type="ECO:0008006" key="4">
    <source>
        <dbReference type="Google" id="ProtNLM"/>
    </source>
</evidence>
<protein>
    <recommendedName>
        <fullName evidence="4">Prepilin-type N-terminal cleavage/methylation domain-containing protein</fullName>
    </recommendedName>
</protein>
<dbReference type="STRING" id="1188319.OYT1_00318"/>
<reference evidence="2 3" key="1">
    <citation type="submission" date="2018-06" db="EMBL/GenBank/DDBJ databases">
        <title>OYT1 Genome Sequencing.</title>
        <authorList>
            <person name="Kato S."/>
            <person name="Itoh T."/>
            <person name="Ohkuma M."/>
        </authorList>
    </citation>
    <scope>NUCLEOTIDE SEQUENCE [LARGE SCALE GENOMIC DNA]</scope>
    <source>
        <strain evidence="2 3">OYT1</strain>
    </source>
</reference>
<dbReference type="RefSeq" id="WP_062625554.1">
    <property type="nucleotide sequence ID" value="NZ_AP018738.1"/>
</dbReference>
<organism evidence="2 3">
    <name type="scientific">Ferriphaselus amnicola</name>
    <dbReference type="NCBI Taxonomy" id="1188319"/>
    <lineage>
        <taxon>Bacteria</taxon>
        <taxon>Pseudomonadati</taxon>
        <taxon>Pseudomonadota</taxon>
        <taxon>Betaproteobacteria</taxon>
        <taxon>Nitrosomonadales</taxon>
        <taxon>Gallionellaceae</taxon>
        <taxon>Ferriphaselus</taxon>
    </lineage>
</organism>
<evidence type="ECO:0000313" key="2">
    <source>
        <dbReference type="EMBL" id="BBE50007.1"/>
    </source>
</evidence>
<dbReference type="KEGG" id="fam:OYT1_ch0434"/>
<proteinExistence type="predicted"/>
<name>A0A2Z6G965_9PROT</name>
<accession>A0A2Z6G965</accession>
<dbReference type="Proteomes" id="UP000033070">
    <property type="component" value="Chromosome"/>
</dbReference>
<keyword evidence="1" id="KW-1133">Transmembrane helix</keyword>
<sequence length="151" mass="15670">MLNMAQHQRGLTLIELIAAIVILGGAMVSMAAVMQANAHSSANATRHTQAVALARGVLTRLESLPFANLPACDPTPVVQALNDGAGNAIPGYSASLLVSCPTWPNVATANDIKQLTLTVNILAADDGGTLGRVQLDSYRANYPAGKVTRLP</sequence>
<keyword evidence="3" id="KW-1185">Reference proteome</keyword>
<dbReference type="Pfam" id="PF07963">
    <property type="entry name" value="N_methyl"/>
    <property type="match status" value="1"/>
</dbReference>
<evidence type="ECO:0000256" key="1">
    <source>
        <dbReference type="SAM" id="Phobius"/>
    </source>
</evidence>
<keyword evidence="1" id="KW-0812">Transmembrane</keyword>
<evidence type="ECO:0000313" key="3">
    <source>
        <dbReference type="Proteomes" id="UP000033070"/>
    </source>
</evidence>
<dbReference type="InterPro" id="IPR012902">
    <property type="entry name" value="N_methyl_site"/>
</dbReference>
<dbReference type="AlphaFoldDB" id="A0A2Z6G965"/>